<gene>
    <name evidence="8" type="ORF">DZF91_35450</name>
</gene>
<keyword evidence="5" id="KW-0804">Transcription</keyword>
<dbReference type="InterPro" id="IPR000835">
    <property type="entry name" value="HTH_MarR-typ"/>
</dbReference>
<dbReference type="InterPro" id="IPR036390">
    <property type="entry name" value="WH_DNA-bd_sf"/>
</dbReference>
<dbReference type="Pfam" id="PF01047">
    <property type="entry name" value="MarR"/>
    <property type="match status" value="1"/>
</dbReference>
<feature type="region of interest" description="Disordered" evidence="6">
    <location>
        <begin position="32"/>
        <end position="72"/>
    </location>
</feature>
<dbReference type="InterPro" id="IPR036388">
    <property type="entry name" value="WH-like_DNA-bd_sf"/>
</dbReference>
<dbReference type="PANTHER" id="PTHR33164">
    <property type="entry name" value="TRANSCRIPTIONAL REGULATOR, MARR FAMILY"/>
    <property type="match status" value="1"/>
</dbReference>
<accession>A0A372JAB5</accession>
<keyword evidence="3" id="KW-0805">Transcription regulation</keyword>
<evidence type="ECO:0000256" key="5">
    <source>
        <dbReference type="ARBA" id="ARBA00023163"/>
    </source>
</evidence>
<sequence length="271" mass="28806">MPTAQNSFLAVGWSNWDPASAGAAERLSAWFSSSSRDGRKDGRLTDIHSPQGAGRRSGATVPARWSASAEPGRSVDAQKVGVQIIAVLSFYPTSNVSGGTVAGDVPNTASTVDAADAAHKAGTDGAANPLALENQVCFALVVASRAVLAHYRPVLEPMGLTHPQYLVMLALWEHRQLSIKELSALLQLDPGTLSPLLKRLEAAGLIRRERDVRDERMLAVTVTPAGRELRQRAESIPATMMECLGMSLEELQDLHRTLTRVIAAAGDAPAA</sequence>
<keyword evidence="4" id="KW-0238">DNA-binding</keyword>
<evidence type="ECO:0000256" key="1">
    <source>
        <dbReference type="ARBA" id="ARBA00004496"/>
    </source>
</evidence>
<dbReference type="PANTHER" id="PTHR33164:SF5">
    <property type="entry name" value="ORGANIC HYDROPEROXIDE RESISTANCE TRANSCRIPTIONAL REGULATOR"/>
    <property type="match status" value="1"/>
</dbReference>
<dbReference type="GO" id="GO:0003700">
    <property type="term" value="F:DNA-binding transcription factor activity"/>
    <property type="evidence" value="ECO:0007669"/>
    <property type="project" value="InterPro"/>
</dbReference>
<evidence type="ECO:0000256" key="3">
    <source>
        <dbReference type="ARBA" id="ARBA00023015"/>
    </source>
</evidence>
<dbReference type="Proteomes" id="UP000261811">
    <property type="component" value="Unassembled WGS sequence"/>
</dbReference>
<dbReference type="SUPFAM" id="SSF46785">
    <property type="entry name" value="Winged helix' DNA-binding domain"/>
    <property type="match status" value="1"/>
</dbReference>
<dbReference type="GO" id="GO:0003677">
    <property type="term" value="F:DNA binding"/>
    <property type="evidence" value="ECO:0007669"/>
    <property type="project" value="UniProtKB-KW"/>
</dbReference>
<dbReference type="PRINTS" id="PR00598">
    <property type="entry name" value="HTHMARR"/>
</dbReference>
<evidence type="ECO:0000313" key="8">
    <source>
        <dbReference type="EMBL" id="RFU36961.1"/>
    </source>
</evidence>
<dbReference type="InterPro" id="IPR039422">
    <property type="entry name" value="MarR/SlyA-like"/>
</dbReference>
<evidence type="ECO:0000256" key="6">
    <source>
        <dbReference type="SAM" id="MobiDB-lite"/>
    </source>
</evidence>
<keyword evidence="2" id="KW-0963">Cytoplasm</keyword>
<dbReference type="Gene3D" id="1.10.10.10">
    <property type="entry name" value="Winged helix-like DNA-binding domain superfamily/Winged helix DNA-binding domain"/>
    <property type="match status" value="1"/>
</dbReference>
<keyword evidence="9" id="KW-1185">Reference proteome</keyword>
<dbReference type="EMBL" id="QURH01001020">
    <property type="protein sequence ID" value="RFU36961.1"/>
    <property type="molecule type" value="Genomic_DNA"/>
</dbReference>
<feature type="domain" description="HTH marR-type" evidence="7">
    <location>
        <begin position="133"/>
        <end position="263"/>
    </location>
</feature>
<dbReference type="PROSITE" id="PS50995">
    <property type="entry name" value="HTH_MARR_2"/>
    <property type="match status" value="1"/>
</dbReference>
<dbReference type="GO" id="GO:0005737">
    <property type="term" value="C:cytoplasm"/>
    <property type="evidence" value="ECO:0007669"/>
    <property type="project" value="UniProtKB-SubCell"/>
</dbReference>
<evidence type="ECO:0000256" key="4">
    <source>
        <dbReference type="ARBA" id="ARBA00023125"/>
    </source>
</evidence>
<dbReference type="AlphaFoldDB" id="A0A372JAB5"/>
<evidence type="ECO:0000259" key="7">
    <source>
        <dbReference type="PROSITE" id="PS50995"/>
    </source>
</evidence>
<proteinExistence type="predicted"/>
<feature type="compositionally biased region" description="Basic and acidic residues" evidence="6">
    <location>
        <begin position="36"/>
        <end position="46"/>
    </location>
</feature>
<evidence type="ECO:0000313" key="9">
    <source>
        <dbReference type="Proteomes" id="UP000261811"/>
    </source>
</evidence>
<evidence type="ECO:0000256" key="2">
    <source>
        <dbReference type="ARBA" id="ARBA00022490"/>
    </source>
</evidence>
<protein>
    <submittedName>
        <fullName evidence="8">MarR family transcriptional regulator</fullName>
    </submittedName>
</protein>
<name>A0A372JAB5_9ACTN</name>
<dbReference type="FunFam" id="1.10.10.10:FF:000163">
    <property type="entry name" value="MarR family transcriptional regulator"/>
    <property type="match status" value="1"/>
</dbReference>
<dbReference type="OrthoDB" id="9806864at2"/>
<reference evidence="8 9" key="1">
    <citation type="submission" date="2018-08" db="EMBL/GenBank/DDBJ databases">
        <title>Actinomadura jelena sp. nov., a novel Actinomycete isolated from soil in Chad.</title>
        <authorList>
            <person name="Shi L."/>
        </authorList>
    </citation>
    <scope>NUCLEOTIDE SEQUENCE [LARGE SCALE GENOMIC DNA]</scope>
    <source>
        <strain evidence="8 9">NEAU-G17</strain>
    </source>
</reference>
<dbReference type="GO" id="GO:0006950">
    <property type="term" value="P:response to stress"/>
    <property type="evidence" value="ECO:0007669"/>
    <property type="project" value="TreeGrafter"/>
</dbReference>
<dbReference type="SMART" id="SM00347">
    <property type="entry name" value="HTH_MARR"/>
    <property type="match status" value="1"/>
</dbReference>
<dbReference type="InterPro" id="IPR011991">
    <property type="entry name" value="ArsR-like_HTH"/>
</dbReference>
<comment type="subcellular location">
    <subcellularLocation>
        <location evidence="1">Cytoplasm</location>
    </subcellularLocation>
</comment>
<comment type="caution">
    <text evidence="8">The sequence shown here is derived from an EMBL/GenBank/DDBJ whole genome shotgun (WGS) entry which is preliminary data.</text>
</comment>
<organism evidence="8 9">
    <name type="scientific">Actinomadura logoneensis</name>
    <dbReference type="NCBI Taxonomy" id="2293572"/>
    <lineage>
        <taxon>Bacteria</taxon>
        <taxon>Bacillati</taxon>
        <taxon>Actinomycetota</taxon>
        <taxon>Actinomycetes</taxon>
        <taxon>Streptosporangiales</taxon>
        <taxon>Thermomonosporaceae</taxon>
        <taxon>Actinomadura</taxon>
    </lineage>
</organism>
<dbReference type="CDD" id="cd00090">
    <property type="entry name" value="HTH_ARSR"/>
    <property type="match status" value="1"/>
</dbReference>